<accession>D7FSX2</accession>
<evidence type="ECO:0000256" key="1">
    <source>
        <dbReference type="SAM" id="MobiDB-lite"/>
    </source>
</evidence>
<keyword evidence="2" id="KW-1133">Transmembrane helix</keyword>
<keyword evidence="2" id="KW-0812">Transmembrane</keyword>
<dbReference type="EMBL" id="FN649760">
    <property type="protein sequence ID" value="CBJ31263.1"/>
    <property type="molecule type" value="Genomic_DNA"/>
</dbReference>
<feature type="compositionally biased region" description="Basic and acidic residues" evidence="1">
    <location>
        <begin position="427"/>
        <end position="450"/>
    </location>
</feature>
<dbReference type="AlphaFoldDB" id="D7FSX2"/>
<feature type="region of interest" description="Disordered" evidence="1">
    <location>
        <begin position="160"/>
        <end position="395"/>
    </location>
</feature>
<evidence type="ECO:0000313" key="3">
    <source>
        <dbReference type="EMBL" id="CBJ31263.1"/>
    </source>
</evidence>
<dbReference type="InParanoid" id="D7FSX2"/>
<feature type="compositionally biased region" description="Polar residues" evidence="1">
    <location>
        <begin position="274"/>
        <end position="284"/>
    </location>
</feature>
<feature type="compositionally biased region" description="Low complexity" evidence="1">
    <location>
        <begin position="312"/>
        <end position="325"/>
    </location>
</feature>
<feature type="compositionally biased region" description="Polar residues" evidence="1">
    <location>
        <begin position="451"/>
        <end position="460"/>
    </location>
</feature>
<feature type="compositionally biased region" description="Basic and acidic residues" evidence="1">
    <location>
        <begin position="368"/>
        <end position="395"/>
    </location>
</feature>
<feature type="transmembrane region" description="Helical" evidence="2">
    <location>
        <begin position="114"/>
        <end position="139"/>
    </location>
</feature>
<keyword evidence="4" id="KW-1185">Reference proteome</keyword>
<sequence length="488" mass="53106">MHPAMIPSTAENPFWLSSRLRERLWLARTTSTSSKEPIRWLLGAASRQVATSPMARCCEEPGLGYFVEVTDRNSSVSGRSSFFELLEAQSTPSSVEVPEYQDEAGGTGVGDMSLALLIVAGVCGVAIIAALLAVCFIMCRRRSAEKMKTADEAHDLELGGVLGRTTPGRSNDFNTSEGRGFSMGNPLKGRSASRSTDGGITSYGASPAGTDGPSSQTHPSPGRCIAMGENQRGRSLSRGRSEGPRMYRSSPGQVSATSRSPAAEGAYTPGRSGSFRTPRQTTSNGRDDLRGRHMYEHSVDEGYDGGRSPRAFVSRSRSVGRSRGPPRGDGFDRGERQLSVTPGRRRSSGISPDGRLSRSPFVLGMRRSKSEGRADDHSQDSARHETVEEDVDASRWEHDGMMPAVGTIERGRRSQRLSMANSRRSKSMHDTSKSGRLDSKGQYDLEDNARSKSATPSRQTYRNGMVRFGFRIVGRRKFWQVGSVQYLG</sequence>
<proteinExistence type="predicted"/>
<feature type="compositionally biased region" description="Polar residues" evidence="1">
    <location>
        <begin position="250"/>
        <end position="260"/>
    </location>
</feature>
<feature type="region of interest" description="Disordered" evidence="1">
    <location>
        <begin position="407"/>
        <end position="460"/>
    </location>
</feature>
<feature type="compositionally biased region" description="Polar residues" evidence="1">
    <location>
        <begin position="167"/>
        <end position="177"/>
    </location>
</feature>
<evidence type="ECO:0000256" key="2">
    <source>
        <dbReference type="SAM" id="Phobius"/>
    </source>
</evidence>
<keyword evidence="2" id="KW-0472">Membrane</keyword>
<feature type="compositionally biased region" description="Basic and acidic residues" evidence="1">
    <location>
        <begin position="285"/>
        <end position="300"/>
    </location>
</feature>
<dbReference type="Proteomes" id="UP000002630">
    <property type="component" value="Unassembled WGS sequence"/>
</dbReference>
<organism evidence="3 4">
    <name type="scientific">Ectocarpus siliculosus</name>
    <name type="common">Brown alga</name>
    <name type="synonym">Conferva siliculosa</name>
    <dbReference type="NCBI Taxonomy" id="2880"/>
    <lineage>
        <taxon>Eukaryota</taxon>
        <taxon>Sar</taxon>
        <taxon>Stramenopiles</taxon>
        <taxon>Ochrophyta</taxon>
        <taxon>PX clade</taxon>
        <taxon>Phaeophyceae</taxon>
        <taxon>Ectocarpales</taxon>
        <taxon>Ectocarpaceae</taxon>
        <taxon>Ectocarpus</taxon>
    </lineage>
</organism>
<gene>
    <name evidence="3" type="ORF">Esi_0241_0020</name>
</gene>
<dbReference type="OrthoDB" id="10448351at2759"/>
<reference evidence="3 4" key="1">
    <citation type="journal article" date="2010" name="Nature">
        <title>The Ectocarpus genome and the independent evolution of multicellularity in brown algae.</title>
        <authorList>
            <person name="Cock J.M."/>
            <person name="Sterck L."/>
            <person name="Rouze P."/>
            <person name="Scornet D."/>
            <person name="Allen A.E."/>
            <person name="Amoutzias G."/>
            <person name="Anthouard V."/>
            <person name="Artiguenave F."/>
            <person name="Aury J.M."/>
            <person name="Badger J.H."/>
            <person name="Beszteri B."/>
            <person name="Billiau K."/>
            <person name="Bonnet E."/>
            <person name="Bothwell J.H."/>
            <person name="Bowler C."/>
            <person name="Boyen C."/>
            <person name="Brownlee C."/>
            <person name="Carrano C.J."/>
            <person name="Charrier B."/>
            <person name="Cho G.Y."/>
            <person name="Coelho S.M."/>
            <person name="Collen J."/>
            <person name="Corre E."/>
            <person name="Da Silva C."/>
            <person name="Delage L."/>
            <person name="Delaroque N."/>
            <person name="Dittami S.M."/>
            <person name="Doulbeau S."/>
            <person name="Elias M."/>
            <person name="Farnham G."/>
            <person name="Gachon C.M."/>
            <person name="Gschloessl B."/>
            <person name="Heesch S."/>
            <person name="Jabbari K."/>
            <person name="Jubin C."/>
            <person name="Kawai H."/>
            <person name="Kimura K."/>
            <person name="Kloareg B."/>
            <person name="Kupper F.C."/>
            <person name="Lang D."/>
            <person name="Le Bail A."/>
            <person name="Leblanc C."/>
            <person name="Lerouge P."/>
            <person name="Lohr M."/>
            <person name="Lopez P.J."/>
            <person name="Martens C."/>
            <person name="Maumus F."/>
            <person name="Michel G."/>
            <person name="Miranda-Saavedra D."/>
            <person name="Morales J."/>
            <person name="Moreau H."/>
            <person name="Motomura T."/>
            <person name="Nagasato C."/>
            <person name="Napoli C.A."/>
            <person name="Nelson D.R."/>
            <person name="Nyvall-Collen P."/>
            <person name="Peters A.F."/>
            <person name="Pommier C."/>
            <person name="Potin P."/>
            <person name="Poulain J."/>
            <person name="Quesneville H."/>
            <person name="Read B."/>
            <person name="Rensing S.A."/>
            <person name="Ritter A."/>
            <person name="Rousvoal S."/>
            <person name="Samanta M."/>
            <person name="Samson G."/>
            <person name="Schroeder D.C."/>
            <person name="Segurens B."/>
            <person name="Strittmatter M."/>
            <person name="Tonon T."/>
            <person name="Tregear J.W."/>
            <person name="Valentin K."/>
            <person name="von Dassow P."/>
            <person name="Yamagishi T."/>
            <person name="Van de Peer Y."/>
            <person name="Wincker P."/>
        </authorList>
    </citation>
    <scope>NUCLEOTIDE SEQUENCE [LARGE SCALE GENOMIC DNA]</scope>
    <source>
        <strain evidence="4">Ec32 / CCAP1310/4</strain>
    </source>
</reference>
<evidence type="ECO:0000313" key="4">
    <source>
        <dbReference type="Proteomes" id="UP000002630"/>
    </source>
</evidence>
<protein>
    <submittedName>
        <fullName evidence="3">Uncharacterized protein</fullName>
    </submittedName>
</protein>
<name>D7FSX2_ECTSI</name>